<keyword evidence="2" id="KW-1003">Cell membrane</keyword>
<dbReference type="GO" id="GO:0098552">
    <property type="term" value="C:side of membrane"/>
    <property type="evidence" value="ECO:0007669"/>
    <property type="project" value="UniProtKB-KW"/>
</dbReference>
<keyword evidence="4" id="KW-0472">Membrane</keyword>
<proteinExistence type="predicted"/>
<dbReference type="Pfam" id="PF00913">
    <property type="entry name" value="Trypan_glycop"/>
    <property type="match status" value="1"/>
</dbReference>
<sequence>MAAKITASGSKSCLAVDTSGGFRANSAAFAGIAAGCTDPTADITTSDDLSEKFTTTGYDDERFKAANDVGGTKGSHDCALTHGLATNKIVDETSGASVEASPAFAGGLYTRGTSQLLTMDLRTLTGAGETYPTLHRAQKHT</sequence>
<dbReference type="SUPFAM" id="SSF58087">
    <property type="entry name" value="Variant surface glycoprotein (N-terminal domain)"/>
    <property type="match status" value="1"/>
</dbReference>
<dbReference type="GO" id="GO:0042783">
    <property type="term" value="P:symbiont-mediated evasion of host immune response"/>
    <property type="evidence" value="ECO:0007669"/>
    <property type="project" value="InterPro"/>
</dbReference>
<comment type="subcellular location">
    <subcellularLocation>
        <location evidence="1">Cell membrane</location>
        <topology evidence="1">Lipid-anchor</topology>
        <topology evidence="1">GPI-anchor</topology>
    </subcellularLocation>
</comment>
<name>A0A1G4I1A2_TRYEQ</name>
<evidence type="ECO:0000313" key="8">
    <source>
        <dbReference type="EMBL" id="SCU65496.1"/>
    </source>
</evidence>
<accession>A0A1G4I1A2</accession>
<dbReference type="InterPro" id="IPR001812">
    <property type="entry name" value="Trypano_VSG_A_N_dom"/>
</dbReference>
<keyword evidence="6" id="KW-0449">Lipoprotein</keyword>
<evidence type="ECO:0000256" key="6">
    <source>
        <dbReference type="ARBA" id="ARBA00023288"/>
    </source>
</evidence>
<evidence type="ECO:0000256" key="4">
    <source>
        <dbReference type="ARBA" id="ARBA00023136"/>
    </source>
</evidence>
<evidence type="ECO:0000256" key="5">
    <source>
        <dbReference type="ARBA" id="ARBA00023180"/>
    </source>
</evidence>
<keyword evidence="3" id="KW-0336">GPI-anchor</keyword>
<dbReference type="GeneID" id="92380994"/>
<evidence type="ECO:0000259" key="7">
    <source>
        <dbReference type="Pfam" id="PF00913"/>
    </source>
</evidence>
<dbReference type="RefSeq" id="XP_067077090.1">
    <property type="nucleotide sequence ID" value="XM_067220989.1"/>
</dbReference>
<dbReference type="Gene3D" id="3.90.150.10">
    <property type="entry name" value="Variant Surface Glycoprotein, subunit A domain 1"/>
    <property type="match status" value="1"/>
</dbReference>
<protein>
    <submittedName>
        <fullName evidence="8">Trypanosome variant surface glycoprotein (A-type), putative</fullName>
    </submittedName>
</protein>
<organism evidence="8 9">
    <name type="scientific">Trypanosoma equiperdum</name>
    <dbReference type="NCBI Taxonomy" id="5694"/>
    <lineage>
        <taxon>Eukaryota</taxon>
        <taxon>Discoba</taxon>
        <taxon>Euglenozoa</taxon>
        <taxon>Kinetoplastea</taxon>
        <taxon>Metakinetoplastina</taxon>
        <taxon>Trypanosomatida</taxon>
        <taxon>Trypanosomatidae</taxon>
        <taxon>Trypanosoma</taxon>
    </lineage>
</organism>
<dbReference type="VEuPathDB" id="TriTrypDB:TEOVI_000706000"/>
<dbReference type="EMBL" id="CZPT02000311">
    <property type="protein sequence ID" value="SCU65496.1"/>
    <property type="molecule type" value="Genomic_DNA"/>
</dbReference>
<evidence type="ECO:0000313" key="9">
    <source>
        <dbReference type="Proteomes" id="UP000195570"/>
    </source>
</evidence>
<evidence type="ECO:0000256" key="3">
    <source>
        <dbReference type="ARBA" id="ARBA00022622"/>
    </source>
</evidence>
<dbReference type="AlphaFoldDB" id="A0A1G4I1A2"/>
<comment type="caution">
    <text evidence="8">The sequence shown here is derived from an EMBL/GenBank/DDBJ whole genome shotgun (WGS) entry which is preliminary data.</text>
</comment>
<keyword evidence="5" id="KW-0325">Glycoprotein</keyword>
<evidence type="ECO:0000256" key="1">
    <source>
        <dbReference type="ARBA" id="ARBA00004609"/>
    </source>
</evidence>
<evidence type="ECO:0000256" key="2">
    <source>
        <dbReference type="ARBA" id="ARBA00022475"/>
    </source>
</evidence>
<reference evidence="8" key="1">
    <citation type="submission" date="2016-09" db="EMBL/GenBank/DDBJ databases">
        <authorList>
            <person name="Hebert L."/>
            <person name="Moumen B."/>
        </authorList>
    </citation>
    <scope>NUCLEOTIDE SEQUENCE [LARGE SCALE GENOMIC DNA]</scope>
    <source>
        <strain evidence="8">OVI</strain>
    </source>
</reference>
<gene>
    <name evidence="8" type="ORF">TEOVI_000706000</name>
</gene>
<dbReference type="Proteomes" id="UP000195570">
    <property type="component" value="Unassembled WGS sequence"/>
</dbReference>
<keyword evidence="9" id="KW-1185">Reference proteome</keyword>
<dbReference type="GO" id="GO:0005886">
    <property type="term" value="C:plasma membrane"/>
    <property type="evidence" value="ECO:0007669"/>
    <property type="project" value="UniProtKB-SubCell"/>
</dbReference>
<feature type="domain" description="Trypanosome variant surface glycoprotein A-type N-terminal" evidence="7">
    <location>
        <begin position="1"/>
        <end position="129"/>
    </location>
</feature>